<dbReference type="GO" id="GO:0005634">
    <property type="term" value="C:nucleus"/>
    <property type="evidence" value="ECO:0007669"/>
    <property type="project" value="TreeGrafter"/>
</dbReference>
<evidence type="ECO:0000256" key="1">
    <source>
        <dbReference type="SAM" id="MobiDB-lite"/>
    </source>
</evidence>
<dbReference type="InterPro" id="IPR051037">
    <property type="entry name" value="RNAPII_TF_IWS1"/>
</dbReference>
<evidence type="ECO:0000313" key="3">
    <source>
        <dbReference type="Proteomes" id="UP001211907"/>
    </source>
</evidence>
<dbReference type="GO" id="GO:0016973">
    <property type="term" value="P:poly(A)+ mRNA export from nucleus"/>
    <property type="evidence" value="ECO:0007669"/>
    <property type="project" value="TreeGrafter"/>
</dbReference>
<accession>A0AAD5SYN6</accession>
<sequence length="240" mass="26191">MEDFESLPPLDVNDVNLEAMPGANNSNISDGSNSNGTDATAAAPIPVLIDKNITLDDIFGGDSDLDENENDLAFSSDDEINVPAPTPLPKFKKKEGAESVTSTSVSRTSKKKASKRGEKAGEGDNEIGNDEPLDPEAAAKKQVANDFEEALSRLKTKRPKKIDGDDPEIDEMIVNLVEKMREAASADHEFNRLQQPAIAKIKLLPKVSVQLSKTHLYDQFLDNNILDGMKLWCSSSIIYF</sequence>
<organism evidence="2 3">
    <name type="scientific">Physocladia obscura</name>
    <dbReference type="NCBI Taxonomy" id="109957"/>
    <lineage>
        <taxon>Eukaryota</taxon>
        <taxon>Fungi</taxon>
        <taxon>Fungi incertae sedis</taxon>
        <taxon>Chytridiomycota</taxon>
        <taxon>Chytridiomycota incertae sedis</taxon>
        <taxon>Chytridiomycetes</taxon>
        <taxon>Chytridiales</taxon>
        <taxon>Chytriomycetaceae</taxon>
        <taxon>Physocladia</taxon>
    </lineage>
</organism>
<comment type="caution">
    <text evidence="2">The sequence shown here is derived from an EMBL/GenBank/DDBJ whole genome shotgun (WGS) entry which is preliminary data.</text>
</comment>
<name>A0AAD5SYN6_9FUNG</name>
<proteinExistence type="predicted"/>
<dbReference type="Gene3D" id="1.20.930.10">
    <property type="entry name" value="Conserved domain common to transcription factors TFIIS, elongin A, CRSP70"/>
    <property type="match status" value="1"/>
</dbReference>
<feature type="region of interest" description="Disordered" evidence="1">
    <location>
        <begin position="1"/>
        <end position="40"/>
    </location>
</feature>
<feature type="region of interest" description="Disordered" evidence="1">
    <location>
        <begin position="65"/>
        <end position="133"/>
    </location>
</feature>
<feature type="compositionally biased region" description="Low complexity" evidence="1">
    <location>
        <begin position="22"/>
        <end position="36"/>
    </location>
</feature>
<dbReference type="Proteomes" id="UP001211907">
    <property type="component" value="Unassembled WGS sequence"/>
</dbReference>
<feature type="compositionally biased region" description="Acidic residues" evidence="1">
    <location>
        <begin position="123"/>
        <end position="133"/>
    </location>
</feature>
<evidence type="ECO:0000313" key="2">
    <source>
        <dbReference type="EMBL" id="KAJ3114797.1"/>
    </source>
</evidence>
<dbReference type="InterPro" id="IPR035441">
    <property type="entry name" value="TFIIS/LEDGF_dom_sf"/>
</dbReference>
<keyword evidence="3" id="KW-1185">Reference proteome</keyword>
<protein>
    <submittedName>
        <fullName evidence="2">Transcription factor iws1</fullName>
    </submittedName>
</protein>
<feature type="compositionally biased region" description="Acidic residues" evidence="1">
    <location>
        <begin position="65"/>
        <end position="80"/>
    </location>
</feature>
<gene>
    <name evidence="2" type="primary">IWS1_2</name>
    <name evidence="2" type="ORF">HK100_001551</name>
</gene>
<dbReference type="PANTHER" id="PTHR46010:SF1">
    <property type="entry name" value="PROTEIN IWS1 HOMOLOG"/>
    <property type="match status" value="1"/>
</dbReference>
<dbReference type="PANTHER" id="PTHR46010">
    <property type="entry name" value="PROTEIN IWS1 HOMOLOG"/>
    <property type="match status" value="1"/>
</dbReference>
<dbReference type="EMBL" id="JADGJH010001340">
    <property type="protein sequence ID" value="KAJ3114797.1"/>
    <property type="molecule type" value="Genomic_DNA"/>
</dbReference>
<reference evidence="2" key="1">
    <citation type="submission" date="2020-05" db="EMBL/GenBank/DDBJ databases">
        <title>Phylogenomic resolution of chytrid fungi.</title>
        <authorList>
            <person name="Stajich J.E."/>
            <person name="Amses K."/>
            <person name="Simmons R."/>
            <person name="Seto K."/>
            <person name="Myers J."/>
            <person name="Bonds A."/>
            <person name="Quandt C.A."/>
            <person name="Barry K."/>
            <person name="Liu P."/>
            <person name="Grigoriev I."/>
            <person name="Longcore J.E."/>
            <person name="James T.Y."/>
        </authorList>
    </citation>
    <scope>NUCLEOTIDE SEQUENCE</scope>
    <source>
        <strain evidence="2">JEL0513</strain>
    </source>
</reference>
<dbReference type="AlphaFoldDB" id="A0AAD5SYN6"/>